<evidence type="ECO:0000313" key="2">
    <source>
        <dbReference type="EMBL" id="MBW2939931.1"/>
    </source>
</evidence>
<evidence type="ECO:0000313" key="3">
    <source>
        <dbReference type="Proteomes" id="UP001166291"/>
    </source>
</evidence>
<feature type="chain" id="PRO_5046582824" evidence="1">
    <location>
        <begin position="19"/>
        <end position="387"/>
    </location>
</feature>
<accession>A0ABS6VNQ1</accession>
<comment type="caution">
    <text evidence="2">The sequence shown here is derived from an EMBL/GenBank/DDBJ whole genome shotgun (WGS) entry which is preliminary data.</text>
</comment>
<keyword evidence="1" id="KW-0732">Signal</keyword>
<organism evidence="2 3">
    <name type="scientific">Zhongshania aquimaris</name>
    <dbReference type="NCBI Taxonomy" id="2857107"/>
    <lineage>
        <taxon>Bacteria</taxon>
        <taxon>Pseudomonadati</taxon>
        <taxon>Pseudomonadota</taxon>
        <taxon>Gammaproteobacteria</taxon>
        <taxon>Cellvibrionales</taxon>
        <taxon>Spongiibacteraceae</taxon>
        <taxon>Zhongshania</taxon>
    </lineage>
</organism>
<keyword evidence="3" id="KW-1185">Reference proteome</keyword>
<protein>
    <submittedName>
        <fullName evidence="2">Uncharacterized protein</fullName>
    </submittedName>
</protein>
<dbReference type="RefSeq" id="WP_219042165.1">
    <property type="nucleotide sequence ID" value="NZ_JAHWDQ010000001.1"/>
</dbReference>
<proteinExistence type="predicted"/>
<dbReference type="Proteomes" id="UP001166291">
    <property type="component" value="Unassembled WGS sequence"/>
</dbReference>
<evidence type="ECO:0000256" key="1">
    <source>
        <dbReference type="SAM" id="SignalP"/>
    </source>
</evidence>
<name>A0ABS6VNQ1_9GAMM</name>
<sequence length="387" mass="41608">MNKTFIFILSLCAPLTWADAAIQNGTLGFVVSEFAYALGPDAEETGACPDGLARNLQEIYILESGAKRRQNESEAKFEKRLQAAAKALGTAENGQDLCQNPEAGSPDPYFKTVQGSGFVVEGIDLDGKNSPEDFNDQAGSNGVDNQFYRTVGCSRSFQSTGQSNGFKIEMLAGSWGIVFELSNVDDIYNDEHVDVTISANADPIQLSAARVPLAFATYAKDQSADFRGSTTGRIVAGVLTTDPVDVRFHSVVNSMKLERPLLDARLQASFSDDGSLTGILAGYTPVEALYDVQYGYRNAMAVDGQLAPLALRQGSANGAAHVLGHTCHGVYHALYKNADARPDPQTGKFTAISTQYRFSAIPAFIVDIETESANSGLKQSREYGSDY</sequence>
<gene>
    <name evidence="2" type="ORF">KXJ70_04050</name>
</gene>
<reference evidence="2" key="1">
    <citation type="submission" date="2021-07" db="EMBL/GenBank/DDBJ databases">
        <title>Zhongshania sp. CAU 1632 isolated from seawater.</title>
        <authorList>
            <person name="Kim W."/>
        </authorList>
    </citation>
    <scope>NUCLEOTIDE SEQUENCE</scope>
    <source>
        <strain evidence="2">CAU 1632</strain>
    </source>
</reference>
<feature type="signal peptide" evidence="1">
    <location>
        <begin position="1"/>
        <end position="18"/>
    </location>
</feature>
<dbReference type="EMBL" id="JAHWDQ010000001">
    <property type="protein sequence ID" value="MBW2939931.1"/>
    <property type="molecule type" value="Genomic_DNA"/>
</dbReference>